<feature type="region of interest" description="Disordered" evidence="1">
    <location>
        <begin position="53"/>
        <end position="142"/>
    </location>
</feature>
<feature type="compositionally biased region" description="Acidic residues" evidence="1">
    <location>
        <begin position="80"/>
        <end position="94"/>
    </location>
</feature>
<dbReference type="Proteomes" id="UP000294933">
    <property type="component" value="Unassembled WGS sequence"/>
</dbReference>
<feature type="compositionally biased region" description="Low complexity" evidence="1">
    <location>
        <begin position="133"/>
        <end position="142"/>
    </location>
</feature>
<organism evidence="2 3">
    <name type="scientific">Rickenella mellea</name>
    <dbReference type="NCBI Taxonomy" id="50990"/>
    <lineage>
        <taxon>Eukaryota</taxon>
        <taxon>Fungi</taxon>
        <taxon>Dikarya</taxon>
        <taxon>Basidiomycota</taxon>
        <taxon>Agaricomycotina</taxon>
        <taxon>Agaricomycetes</taxon>
        <taxon>Hymenochaetales</taxon>
        <taxon>Rickenellaceae</taxon>
        <taxon>Rickenella</taxon>
    </lineage>
</organism>
<name>A0A4Y7QGE7_9AGAM</name>
<dbReference type="VEuPathDB" id="FungiDB:BD410DRAFT_520257"/>
<evidence type="ECO:0000313" key="3">
    <source>
        <dbReference type="Proteomes" id="UP000294933"/>
    </source>
</evidence>
<evidence type="ECO:0000256" key="1">
    <source>
        <dbReference type="SAM" id="MobiDB-lite"/>
    </source>
</evidence>
<dbReference type="AlphaFoldDB" id="A0A4Y7QGE7"/>
<proteinExistence type="predicted"/>
<evidence type="ECO:0000313" key="2">
    <source>
        <dbReference type="EMBL" id="TDL26416.1"/>
    </source>
</evidence>
<protein>
    <submittedName>
        <fullName evidence="2">Uncharacterized protein</fullName>
    </submittedName>
</protein>
<feature type="compositionally biased region" description="Basic and acidic residues" evidence="1">
    <location>
        <begin position="58"/>
        <end position="71"/>
    </location>
</feature>
<dbReference type="EMBL" id="ML170161">
    <property type="protein sequence ID" value="TDL26416.1"/>
    <property type="molecule type" value="Genomic_DNA"/>
</dbReference>
<keyword evidence="3" id="KW-1185">Reference proteome</keyword>
<accession>A0A4Y7QGE7</accession>
<gene>
    <name evidence="2" type="ORF">BD410DRAFT_520257</name>
</gene>
<sequence>MYSASCPRAIITVVMSKGQCVQVARDSSASDSACISSPVVCHSEDQNTCACRGNGGIDSRDDDARHSDDKTLNLNMPEAGYEDSTDDSDNENYDNDYVRGRQKAQITGRSRSLLAPRRQSTTRGVGQPPSLGNSSRSRSAVSNSRDCGTLLAKLAASHATSDVVIDAADSVVNQEVSQRHKGKVKFGDDDNRSHKEKPRVHRVYEGKINRSQGRDAKAREGDVSE</sequence>
<reference evidence="2 3" key="1">
    <citation type="submission" date="2018-06" db="EMBL/GenBank/DDBJ databases">
        <title>A transcriptomic atlas of mushroom development highlights an independent origin of complex multicellularity.</title>
        <authorList>
            <consortium name="DOE Joint Genome Institute"/>
            <person name="Krizsan K."/>
            <person name="Almasi E."/>
            <person name="Merenyi Z."/>
            <person name="Sahu N."/>
            <person name="Viragh M."/>
            <person name="Koszo T."/>
            <person name="Mondo S."/>
            <person name="Kiss B."/>
            <person name="Balint B."/>
            <person name="Kues U."/>
            <person name="Barry K."/>
            <person name="Hegedus J.C."/>
            <person name="Henrissat B."/>
            <person name="Johnson J."/>
            <person name="Lipzen A."/>
            <person name="Ohm R."/>
            <person name="Nagy I."/>
            <person name="Pangilinan J."/>
            <person name="Yan J."/>
            <person name="Xiong Y."/>
            <person name="Grigoriev I.V."/>
            <person name="Hibbett D.S."/>
            <person name="Nagy L.G."/>
        </authorList>
    </citation>
    <scope>NUCLEOTIDE SEQUENCE [LARGE SCALE GENOMIC DNA]</scope>
    <source>
        <strain evidence="2 3">SZMC22713</strain>
    </source>
</reference>